<sequence length="137" mass="13945">MDNPFMVSARYLLDFFEAKYLAWSSCHFDELYQKVNERHERLHQHPPDAELPKFRFGSGAESDSDSFNCWRGSGGGGGSVGRSDAGGGGGFAALKPPAGGAEGEGGGGGGGGGRPAEENSAGGESGSLAPSCPPGPP</sequence>
<keyword evidence="3" id="KW-1185">Reference proteome</keyword>
<feature type="compositionally biased region" description="Basic and acidic residues" evidence="1">
    <location>
        <begin position="39"/>
        <end position="53"/>
    </location>
</feature>
<feature type="compositionally biased region" description="Gly residues" evidence="1">
    <location>
        <begin position="100"/>
        <end position="114"/>
    </location>
</feature>
<evidence type="ECO:0000313" key="3">
    <source>
        <dbReference type="Proteomes" id="UP000002630"/>
    </source>
</evidence>
<protein>
    <submittedName>
        <fullName evidence="2">Uncharacterized protein</fullName>
    </submittedName>
</protein>
<name>D7FIY6_ECTSI</name>
<dbReference type="InParanoid" id="D7FIY6"/>
<dbReference type="EMBL" id="FN649760">
    <property type="protein sequence ID" value="CBJ34180.1"/>
    <property type="molecule type" value="Genomic_DNA"/>
</dbReference>
<dbReference type="AlphaFoldDB" id="D7FIY6"/>
<organism evidence="2 3">
    <name type="scientific">Ectocarpus siliculosus</name>
    <name type="common">Brown alga</name>
    <name type="synonym">Conferva siliculosa</name>
    <dbReference type="NCBI Taxonomy" id="2880"/>
    <lineage>
        <taxon>Eukaryota</taxon>
        <taxon>Sar</taxon>
        <taxon>Stramenopiles</taxon>
        <taxon>Ochrophyta</taxon>
        <taxon>PX clade</taxon>
        <taxon>Phaeophyceae</taxon>
        <taxon>Ectocarpales</taxon>
        <taxon>Ectocarpaceae</taxon>
        <taxon>Ectocarpus</taxon>
    </lineage>
</organism>
<evidence type="ECO:0000256" key="1">
    <source>
        <dbReference type="SAM" id="MobiDB-lite"/>
    </source>
</evidence>
<proteinExistence type="predicted"/>
<feature type="region of interest" description="Disordered" evidence="1">
    <location>
        <begin position="39"/>
        <end position="137"/>
    </location>
</feature>
<accession>D7FIY6</accession>
<reference evidence="2 3" key="1">
    <citation type="journal article" date="2010" name="Nature">
        <title>The Ectocarpus genome and the independent evolution of multicellularity in brown algae.</title>
        <authorList>
            <person name="Cock J.M."/>
            <person name="Sterck L."/>
            <person name="Rouze P."/>
            <person name="Scornet D."/>
            <person name="Allen A.E."/>
            <person name="Amoutzias G."/>
            <person name="Anthouard V."/>
            <person name="Artiguenave F."/>
            <person name="Aury J.M."/>
            <person name="Badger J.H."/>
            <person name="Beszteri B."/>
            <person name="Billiau K."/>
            <person name="Bonnet E."/>
            <person name="Bothwell J.H."/>
            <person name="Bowler C."/>
            <person name="Boyen C."/>
            <person name="Brownlee C."/>
            <person name="Carrano C.J."/>
            <person name="Charrier B."/>
            <person name="Cho G.Y."/>
            <person name="Coelho S.M."/>
            <person name="Collen J."/>
            <person name="Corre E."/>
            <person name="Da Silva C."/>
            <person name="Delage L."/>
            <person name="Delaroque N."/>
            <person name="Dittami S.M."/>
            <person name="Doulbeau S."/>
            <person name="Elias M."/>
            <person name="Farnham G."/>
            <person name="Gachon C.M."/>
            <person name="Gschloessl B."/>
            <person name="Heesch S."/>
            <person name="Jabbari K."/>
            <person name="Jubin C."/>
            <person name="Kawai H."/>
            <person name="Kimura K."/>
            <person name="Kloareg B."/>
            <person name="Kupper F.C."/>
            <person name="Lang D."/>
            <person name="Le Bail A."/>
            <person name="Leblanc C."/>
            <person name="Lerouge P."/>
            <person name="Lohr M."/>
            <person name="Lopez P.J."/>
            <person name="Martens C."/>
            <person name="Maumus F."/>
            <person name="Michel G."/>
            <person name="Miranda-Saavedra D."/>
            <person name="Morales J."/>
            <person name="Moreau H."/>
            <person name="Motomura T."/>
            <person name="Nagasato C."/>
            <person name="Napoli C.A."/>
            <person name="Nelson D.R."/>
            <person name="Nyvall-Collen P."/>
            <person name="Peters A.F."/>
            <person name="Pommier C."/>
            <person name="Potin P."/>
            <person name="Poulain J."/>
            <person name="Quesneville H."/>
            <person name="Read B."/>
            <person name="Rensing S.A."/>
            <person name="Ritter A."/>
            <person name="Rousvoal S."/>
            <person name="Samanta M."/>
            <person name="Samson G."/>
            <person name="Schroeder D.C."/>
            <person name="Segurens B."/>
            <person name="Strittmatter M."/>
            <person name="Tonon T."/>
            <person name="Tregear J.W."/>
            <person name="Valentin K."/>
            <person name="von Dassow P."/>
            <person name="Yamagishi T."/>
            <person name="Van de Peer Y."/>
            <person name="Wincker P."/>
        </authorList>
    </citation>
    <scope>NUCLEOTIDE SEQUENCE [LARGE SCALE GENOMIC DNA]</scope>
    <source>
        <strain evidence="3">Ec32 / CCAP1310/4</strain>
    </source>
</reference>
<evidence type="ECO:0000313" key="2">
    <source>
        <dbReference type="EMBL" id="CBJ34180.1"/>
    </source>
</evidence>
<gene>
    <name evidence="2" type="ORF">Esi_1243_0001</name>
</gene>
<dbReference type="Proteomes" id="UP000002630">
    <property type="component" value="Unassembled WGS sequence"/>
</dbReference>
<feature type="compositionally biased region" description="Gly residues" evidence="1">
    <location>
        <begin position="72"/>
        <end position="91"/>
    </location>
</feature>